<feature type="domain" description="Reverse transcriptase" evidence="5">
    <location>
        <begin position="443"/>
        <end position="619"/>
    </location>
</feature>
<dbReference type="InterPro" id="IPR000477">
    <property type="entry name" value="RT_dom"/>
</dbReference>
<dbReference type="InterPro" id="IPR001995">
    <property type="entry name" value="Peptidase_A2_cat"/>
</dbReference>
<dbReference type="InterPro" id="IPR050951">
    <property type="entry name" value="Retrovirus_Pol_polyprotein"/>
</dbReference>
<dbReference type="Pfam" id="PF17919">
    <property type="entry name" value="RT_RNaseH_2"/>
    <property type="match status" value="1"/>
</dbReference>
<feature type="domain" description="Integrase catalytic" evidence="6">
    <location>
        <begin position="993"/>
        <end position="1157"/>
    </location>
</feature>
<protein>
    <recommendedName>
        <fullName evidence="9">Endonuclease</fullName>
    </recommendedName>
</protein>
<gene>
    <name evidence="7" type="ORF">FSP39_012702</name>
</gene>
<dbReference type="Gene3D" id="1.10.340.70">
    <property type="match status" value="1"/>
</dbReference>
<evidence type="ECO:0000313" key="7">
    <source>
        <dbReference type="EMBL" id="KAK3086050.1"/>
    </source>
</evidence>
<dbReference type="GO" id="GO:0003676">
    <property type="term" value="F:nucleic acid binding"/>
    <property type="evidence" value="ECO:0007669"/>
    <property type="project" value="InterPro"/>
</dbReference>
<proteinExistence type="predicted"/>
<sequence>MEKFDFRKPETWQKWIKRFERFRTASELSEKSEEAQVNTLLYSMGPESDEVLSSLKLSADDLKMYDTVKGKFNDYFVVRRNVIIERAKFNQRMQNEGESVDNFITSLYTLAEHCGYNDLHDEMIRDRIVVGLRDRKLSEKLQMDEKLTLDKIVKLVRQSAAVKEQQVVVRQESNQASGIALDAVRAPRRYQKFQRGNRYGNFKPQQTQQVKPKSNNDICERCGNSPHSRNRCPAADAQCMKYGRTGHFAKMCRNKAIRELESSPYPEDAFLEAIDTDTENGWMVDLSINGVSVRFKIDTGADVTVIPEEISRKVKGSEHKPDRILYGPANKNLIVTKMIKVAVQYNDKTSDQEIYVVKNLKTALLGRPAIEALNLLMRVENVNTGTEVKKKHPKLFDGLGKTNWEYKISLKDNAKPYALSSPRRVPLPLMNQVKEELERMQSLGVITKVNQPTDWCAGMVVAQKPNGKVRICVDLTKLNESVRRENYPIPSIDQELASLSGVSVFTKLDANSGFWQIPLAKESSILTTFITPYGRFRFNRLPFGIASAPEFFQKRMSEEVAGLPGVLCHMDDILISGKNQEEHDNNLERVLQKIEAAGLTLNDKCVFSAESIKYLGHIIDRNGIRADPDKVRAINDMKAPTNVSELRRFLGMVNQLSKFMPNLAETTKPLRDLLRRENQWYWDETQQSSFENIKRELCSTPILAHYGPSRQTIISSDSSSYGLGAVLIQKQEDESYRPIAFASRSLTNTEQRYAQIEKEALASTWACEKFSDFIVGLSVKIETDHKPLLALLGSKRMDELPARIQRFRMRLMRFDYSMTYVPGKHMYTADTLSRSPVGEITELDKLSEKETEALVDMIVGSIEASDKRLEEIRQNLPKDKVCSTLLRYVKEGWPDKFKLPEEIKPYWTHRGELNEQRGLLMKGNRLVIPKSMQKEILSRIHTGHLGITKCQQRAKETVFWIGLSKQVEDLVKNCDKCQMNANDHPEPLMTTNLPSRPWEKLGTDMFEYKGSQYLLVIDYYSRYVEVAKLTSTSSETIVNHLKSIFSRHGIPEVLRSDNGSQYASKYFADFASQYGFSHVTSSPRYPQSNGEAERAVQTVKNVIKKSDDPYLALMAYRATPIQNGFSPSELLMGRKIRTTLPTAPKLLKPINIPVNKVRENEANQKAIQKKNYDRKHRVKQMSTLDPGDNVYIHDSQSYGVVKMKSKYPRSYIIKSNGRELRRNRRNLIKIQSGIQNNDEELPTPISDSYTGTDQQTGNETTRSLYHTRSGRAVKPPDR</sequence>
<evidence type="ECO:0000256" key="2">
    <source>
        <dbReference type="ARBA" id="ARBA00022918"/>
    </source>
</evidence>
<accession>A0AA88XKL4</accession>
<feature type="compositionally biased region" description="Polar residues" evidence="3">
    <location>
        <begin position="1245"/>
        <end position="1266"/>
    </location>
</feature>
<evidence type="ECO:0000259" key="6">
    <source>
        <dbReference type="PROSITE" id="PS50994"/>
    </source>
</evidence>
<dbReference type="SUPFAM" id="SSF50630">
    <property type="entry name" value="Acid proteases"/>
    <property type="match status" value="1"/>
</dbReference>
<dbReference type="Gene3D" id="3.30.420.10">
    <property type="entry name" value="Ribonuclease H-like superfamily/Ribonuclease H"/>
    <property type="match status" value="1"/>
</dbReference>
<organism evidence="7 8">
    <name type="scientific">Pinctada imbricata</name>
    <name type="common">Atlantic pearl-oyster</name>
    <name type="synonym">Pinctada martensii</name>
    <dbReference type="NCBI Taxonomy" id="66713"/>
    <lineage>
        <taxon>Eukaryota</taxon>
        <taxon>Metazoa</taxon>
        <taxon>Spiralia</taxon>
        <taxon>Lophotrochozoa</taxon>
        <taxon>Mollusca</taxon>
        <taxon>Bivalvia</taxon>
        <taxon>Autobranchia</taxon>
        <taxon>Pteriomorphia</taxon>
        <taxon>Pterioida</taxon>
        <taxon>Pterioidea</taxon>
        <taxon>Pteriidae</taxon>
        <taxon>Pinctada</taxon>
    </lineage>
</organism>
<evidence type="ECO:0000313" key="8">
    <source>
        <dbReference type="Proteomes" id="UP001186944"/>
    </source>
</evidence>
<dbReference type="CDD" id="cd01647">
    <property type="entry name" value="RT_LTR"/>
    <property type="match status" value="1"/>
</dbReference>
<name>A0AA88XKL4_PINIB</name>
<dbReference type="Gene3D" id="3.10.10.10">
    <property type="entry name" value="HIV Type 1 Reverse Transcriptase, subunit A, domain 1"/>
    <property type="match status" value="1"/>
</dbReference>
<dbReference type="FunFam" id="3.10.20.370:FF:000001">
    <property type="entry name" value="Retrovirus-related Pol polyprotein from transposon 17.6-like protein"/>
    <property type="match status" value="1"/>
</dbReference>
<dbReference type="Pfam" id="PF00665">
    <property type="entry name" value="rve"/>
    <property type="match status" value="1"/>
</dbReference>
<dbReference type="InterPro" id="IPR001584">
    <property type="entry name" value="Integrase_cat-core"/>
</dbReference>
<dbReference type="Proteomes" id="UP001186944">
    <property type="component" value="Unassembled WGS sequence"/>
</dbReference>
<dbReference type="InterPro" id="IPR012337">
    <property type="entry name" value="RNaseH-like_sf"/>
</dbReference>
<evidence type="ECO:0000259" key="5">
    <source>
        <dbReference type="PROSITE" id="PS50878"/>
    </source>
</evidence>
<keyword evidence="1" id="KW-0378">Hydrolase</keyword>
<dbReference type="Pfam" id="PF00078">
    <property type="entry name" value="RVT_1"/>
    <property type="match status" value="1"/>
</dbReference>
<dbReference type="Gene3D" id="4.10.60.10">
    <property type="entry name" value="Zinc finger, CCHC-type"/>
    <property type="match status" value="1"/>
</dbReference>
<dbReference type="FunFam" id="3.30.420.10:FF:000063">
    <property type="entry name" value="Retrovirus-related Pol polyprotein from transposon 297-like Protein"/>
    <property type="match status" value="1"/>
</dbReference>
<dbReference type="SUPFAM" id="SSF56672">
    <property type="entry name" value="DNA/RNA polymerases"/>
    <property type="match status" value="1"/>
</dbReference>
<keyword evidence="8" id="KW-1185">Reference proteome</keyword>
<dbReference type="Pfam" id="PF17921">
    <property type="entry name" value="Integrase_H2C2"/>
    <property type="match status" value="1"/>
</dbReference>
<dbReference type="InterPro" id="IPR021109">
    <property type="entry name" value="Peptidase_aspartic_dom_sf"/>
</dbReference>
<keyword evidence="2" id="KW-0548">Nucleotidyltransferase</keyword>
<dbReference type="FunFam" id="3.30.70.270:FF:000026">
    <property type="entry name" value="Transposon Ty3-G Gag-Pol polyprotein"/>
    <property type="match status" value="1"/>
</dbReference>
<dbReference type="GO" id="GO:0015074">
    <property type="term" value="P:DNA integration"/>
    <property type="evidence" value="ECO:0007669"/>
    <property type="project" value="InterPro"/>
</dbReference>
<dbReference type="EMBL" id="VSWD01000012">
    <property type="protein sequence ID" value="KAK3086050.1"/>
    <property type="molecule type" value="Genomic_DNA"/>
</dbReference>
<keyword evidence="2" id="KW-0808">Transferase</keyword>
<dbReference type="PANTHER" id="PTHR37984:SF9">
    <property type="entry name" value="INTEGRASE CATALYTIC DOMAIN-CONTAINING PROTEIN"/>
    <property type="match status" value="1"/>
</dbReference>
<dbReference type="CDD" id="cd09274">
    <property type="entry name" value="RNase_HI_RT_Ty3"/>
    <property type="match status" value="1"/>
</dbReference>
<dbReference type="InterPro" id="IPR018061">
    <property type="entry name" value="Retropepsins"/>
</dbReference>
<feature type="domain" description="Peptidase A2" evidence="4">
    <location>
        <begin position="293"/>
        <end position="369"/>
    </location>
</feature>
<dbReference type="InterPro" id="IPR041588">
    <property type="entry name" value="Integrase_H2C2"/>
</dbReference>
<evidence type="ECO:0000256" key="3">
    <source>
        <dbReference type="SAM" id="MobiDB-lite"/>
    </source>
</evidence>
<dbReference type="Gene3D" id="3.30.70.270">
    <property type="match status" value="2"/>
</dbReference>
<dbReference type="AlphaFoldDB" id="A0AA88XKL4"/>
<dbReference type="FunFam" id="1.10.340.70:FF:000003">
    <property type="entry name" value="Protein CBG25708"/>
    <property type="match status" value="1"/>
</dbReference>
<dbReference type="PROSITE" id="PS50994">
    <property type="entry name" value="INTEGRASE"/>
    <property type="match status" value="1"/>
</dbReference>
<reference evidence="7" key="1">
    <citation type="submission" date="2019-08" db="EMBL/GenBank/DDBJ databases">
        <title>The improved chromosome-level genome for the pearl oyster Pinctada fucata martensii using PacBio sequencing and Hi-C.</title>
        <authorList>
            <person name="Zheng Z."/>
        </authorList>
    </citation>
    <scope>NUCLEOTIDE SEQUENCE</scope>
    <source>
        <strain evidence="7">ZZ-2019</strain>
        <tissue evidence="7">Adductor muscle</tissue>
    </source>
</reference>
<dbReference type="PROSITE" id="PS50878">
    <property type="entry name" value="RT_POL"/>
    <property type="match status" value="1"/>
</dbReference>
<dbReference type="Gene3D" id="2.40.70.10">
    <property type="entry name" value="Acid Proteases"/>
    <property type="match status" value="1"/>
</dbReference>
<evidence type="ECO:0000259" key="4">
    <source>
        <dbReference type="PROSITE" id="PS50175"/>
    </source>
</evidence>
<dbReference type="Pfam" id="PF00077">
    <property type="entry name" value="RVP"/>
    <property type="match status" value="1"/>
</dbReference>
<feature type="region of interest" description="Disordered" evidence="3">
    <location>
        <begin position="1231"/>
        <end position="1278"/>
    </location>
</feature>
<dbReference type="Gene3D" id="3.10.20.370">
    <property type="match status" value="1"/>
</dbReference>
<dbReference type="InterPro" id="IPR043502">
    <property type="entry name" value="DNA/RNA_pol_sf"/>
</dbReference>
<dbReference type="InterPro" id="IPR043128">
    <property type="entry name" value="Rev_trsase/Diguanyl_cyclase"/>
</dbReference>
<dbReference type="GO" id="GO:0006508">
    <property type="term" value="P:proteolysis"/>
    <property type="evidence" value="ECO:0007669"/>
    <property type="project" value="InterPro"/>
</dbReference>
<keyword evidence="2" id="KW-0695">RNA-directed DNA polymerase</keyword>
<dbReference type="PANTHER" id="PTHR37984">
    <property type="entry name" value="PROTEIN CBG26694"/>
    <property type="match status" value="1"/>
</dbReference>
<evidence type="ECO:0008006" key="9">
    <source>
        <dbReference type="Google" id="ProtNLM"/>
    </source>
</evidence>
<dbReference type="GO" id="GO:0004190">
    <property type="term" value="F:aspartic-type endopeptidase activity"/>
    <property type="evidence" value="ECO:0007669"/>
    <property type="project" value="InterPro"/>
</dbReference>
<evidence type="ECO:0000256" key="1">
    <source>
        <dbReference type="ARBA" id="ARBA00022801"/>
    </source>
</evidence>
<comment type="caution">
    <text evidence="7">The sequence shown here is derived from an EMBL/GenBank/DDBJ whole genome shotgun (WGS) entry which is preliminary data.</text>
</comment>
<dbReference type="PROSITE" id="PS50175">
    <property type="entry name" value="ASP_PROT_RETROV"/>
    <property type="match status" value="1"/>
</dbReference>
<dbReference type="InterPro" id="IPR036397">
    <property type="entry name" value="RNaseH_sf"/>
</dbReference>
<dbReference type="InterPro" id="IPR041577">
    <property type="entry name" value="RT_RNaseH_2"/>
</dbReference>
<dbReference type="SUPFAM" id="SSF53098">
    <property type="entry name" value="Ribonuclease H-like"/>
    <property type="match status" value="1"/>
</dbReference>